<protein>
    <submittedName>
        <fullName evidence="1">Uncharacterized protein</fullName>
    </submittedName>
</protein>
<organism evidence="1 2">
    <name type="scientific">Peronosclerospora sorghi</name>
    <dbReference type="NCBI Taxonomy" id="230839"/>
    <lineage>
        <taxon>Eukaryota</taxon>
        <taxon>Sar</taxon>
        <taxon>Stramenopiles</taxon>
        <taxon>Oomycota</taxon>
        <taxon>Peronosporomycetes</taxon>
        <taxon>Peronosporales</taxon>
        <taxon>Peronosporaceae</taxon>
        <taxon>Peronosclerospora</taxon>
    </lineage>
</organism>
<dbReference type="EMBL" id="CM047586">
    <property type="protein sequence ID" value="KAI9909356.1"/>
    <property type="molecule type" value="Genomic_DNA"/>
</dbReference>
<reference evidence="1 2" key="1">
    <citation type="journal article" date="2022" name="bioRxiv">
        <title>The genome of the oomycete Peronosclerospora sorghi, a cosmopolitan pathogen of maize and sorghum, is inflated with dispersed pseudogenes.</title>
        <authorList>
            <person name="Fletcher K."/>
            <person name="Martin F."/>
            <person name="Isakeit T."/>
            <person name="Cavanaugh K."/>
            <person name="Magill C."/>
            <person name="Michelmore R."/>
        </authorList>
    </citation>
    <scope>NUCLEOTIDE SEQUENCE [LARGE SCALE GENOMIC DNA]</scope>
    <source>
        <strain evidence="1">P6</strain>
    </source>
</reference>
<comment type="caution">
    <text evidence="1">The sequence shown here is derived from an EMBL/GenBank/DDBJ whole genome shotgun (WGS) entry which is preliminary data.</text>
</comment>
<accession>A0ACC0VTC7</accession>
<name>A0ACC0VTC7_9STRA</name>
<keyword evidence="2" id="KW-1185">Reference proteome</keyword>
<sequence>MLVEAMEDEQLKPLVVELQEEQFRVWREKKVTQTELNQMLPNVDHSMVDQISEAYKKFSQAKDEGAGPSVKGKASASDRNEVEQITQLGGLIWRNIVALTLSQKLRELGDEAGCYRTITHHQSTVEPFSLIICHINLSNAALVSKSMLQIESIS</sequence>
<proteinExistence type="predicted"/>
<evidence type="ECO:0000313" key="1">
    <source>
        <dbReference type="EMBL" id="KAI9909356.1"/>
    </source>
</evidence>
<evidence type="ECO:0000313" key="2">
    <source>
        <dbReference type="Proteomes" id="UP001163321"/>
    </source>
</evidence>
<gene>
    <name evidence="1" type="ORF">PsorP6_014771</name>
</gene>
<dbReference type="Proteomes" id="UP001163321">
    <property type="component" value="Chromosome 7"/>
</dbReference>